<evidence type="ECO:0000313" key="1">
    <source>
        <dbReference type="EMBL" id="ACM07284.1"/>
    </source>
</evidence>
<protein>
    <submittedName>
        <fullName evidence="1">Uncharacterized protein</fullName>
    </submittedName>
</protein>
<dbReference type="Proteomes" id="UP000000447">
    <property type="component" value="Plasmid unnamed"/>
</dbReference>
<organism evidence="1 2">
    <name type="scientific">Thermomicrobium roseum (strain ATCC 27502 / DSM 5159 / P-2)</name>
    <dbReference type="NCBI Taxonomy" id="309801"/>
    <lineage>
        <taxon>Bacteria</taxon>
        <taxon>Pseudomonadati</taxon>
        <taxon>Thermomicrobiota</taxon>
        <taxon>Thermomicrobia</taxon>
        <taxon>Thermomicrobiales</taxon>
        <taxon>Thermomicrobiaceae</taxon>
        <taxon>Thermomicrobium</taxon>
    </lineage>
</organism>
<dbReference type="AlphaFoldDB" id="B9L5G6"/>
<evidence type="ECO:0000313" key="2">
    <source>
        <dbReference type="Proteomes" id="UP000000447"/>
    </source>
</evidence>
<gene>
    <name evidence="1" type="ordered locus">trd_A0093</name>
</gene>
<dbReference type="EMBL" id="CP001276">
    <property type="protein sequence ID" value="ACM07284.1"/>
    <property type="molecule type" value="Genomic_DNA"/>
</dbReference>
<sequence length="85" mass="9343">MLSERPTASQGEHRLVRASCARALVRQGNRRDAPGETGVRPVVPLARTSAFARPRVWSLSTAFVERRSEEKAQCIATNVIRAMPG</sequence>
<accession>B9L5G6</accession>
<keyword evidence="2" id="KW-1185">Reference proteome</keyword>
<dbReference type="KEGG" id="tro:trd_A0093"/>
<geneLocation type="plasmid" evidence="2">
    <name>Tros</name>
</geneLocation>
<name>B9L5G6_THERP</name>
<reference evidence="1 2" key="1">
    <citation type="journal article" date="2009" name="PLoS ONE">
        <title>Complete genome sequence of the aerobic CO-oxidizing thermophile Thermomicrobium roseum.</title>
        <authorList>
            <person name="Wu D."/>
            <person name="Raymond J."/>
            <person name="Wu M."/>
            <person name="Chatterji S."/>
            <person name="Ren Q."/>
            <person name="Graham J.E."/>
            <person name="Bryant D.A."/>
            <person name="Robb F."/>
            <person name="Colman A."/>
            <person name="Tallon L.J."/>
            <person name="Badger J.H."/>
            <person name="Madupu R."/>
            <person name="Ward N.L."/>
            <person name="Eisen J.A."/>
        </authorList>
    </citation>
    <scope>NUCLEOTIDE SEQUENCE [LARGE SCALE GENOMIC DNA]</scope>
    <source>
        <strain evidence="2">ATCC 27502 / DSM 5159 / P-2</strain>
        <plasmid evidence="1">unnamed</plasmid>
    </source>
</reference>
<proteinExistence type="predicted"/>
<dbReference type="HOGENOM" id="CLU_2511621_0_0_0"/>
<keyword evidence="1" id="KW-0614">Plasmid</keyword>